<dbReference type="InterPro" id="IPR050902">
    <property type="entry name" value="ABC_Transporter_SBP"/>
</dbReference>
<protein>
    <submittedName>
        <fullName evidence="3">ABC transporter substrate-binding protein</fullName>
    </submittedName>
</protein>
<feature type="domain" description="Fe/B12 periplasmic-binding" evidence="2">
    <location>
        <begin position="292"/>
        <end position="418"/>
    </location>
</feature>
<dbReference type="Pfam" id="PF01497">
    <property type="entry name" value="Peripla_BP_2"/>
    <property type="match status" value="1"/>
</dbReference>
<keyword evidence="1" id="KW-0732">Signal</keyword>
<evidence type="ECO:0000313" key="3">
    <source>
        <dbReference type="EMBL" id="MQN82357.1"/>
    </source>
</evidence>
<dbReference type="RefSeq" id="WP_153126247.1">
    <property type="nucleotide sequence ID" value="NZ_VZCB01000103.1"/>
</dbReference>
<dbReference type="AlphaFoldDB" id="A0A6G1U4N2"/>
<dbReference type="OrthoDB" id="9812528at2"/>
<dbReference type="EMBL" id="VZCB01000103">
    <property type="protein sequence ID" value="MQN82357.1"/>
    <property type="molecule type" value="Genomic_DNA"/>
</dbReference>
<sequence length="456" mass="49117">MKKLYILLCGATVALLMAACQGGKTAAADAEAGDTLEMKYAKLLTIVKHGDGEETSDAAEGIDYQYAEAIVANPWKAGTLLHRYILIPKGEEGDKTVAMLAKRRSMGARCTTDTVRTPVERSAVFIAPHCQLMYELGCQQAIRGVCDLNYINISDVRKRAASAGKASSGNASAGNSIVDCGSSMAPDIERIIALKPEAILVSPFENSGGYGKLDKLHIPIIEAADYMESSPLGRAEWMRFYGMLFGKDKNISTTAAVEASITAAGKASEATAGKASGAAAGKASEATLSASCELRADSLFAQIEKEYLKLKAEAGKLPKGLSILTERKTGNVWYVPGGQSTIGILLKDANARYIFSDDQHSGSLPMSPEQILAKGSQVDVWAFKYFGGAPLSQVQLLQEYDGYKALAAFNRGNIYQVDTSTVPYFELTSFHPELLLREFIILAHGERFGKLRFYKK</sequence>
<accession>A0A6G1U4N2</accession>
<evidence type="ECO:0000313" key="4">
    <source>
        <dbReference type="Proteomes" id="UP000480425"/>
    </source>
</evidence>
<dbReference type="PANTHER" id="PTHR30535:SF34">
    <property type="entry name" value="MOLYBDATE-BINDING PROTEIN MOLA"/>
    <property type="match status" value="1"/>
</dbReference>
<comment type="caution">
    <text evidence="3">The sequence shown here is derived from an EMBL/GenBank/DDBJ whole genome shotgun (WGS) entry which is preliminary data.</text>
</comment>
<reference evidence="3 4" key="1">
    <citation type="submission" date="2019-09" db="EMBL/GenBank/DDBJ databases">
        <title>Distinct polysaccharide growth profiles of human intestinal Prevotella copri isolates.</title>
        <authorList>
            <person name="Fehlner-Peach H."/>
            <person name="Magnabosco C."/>
            <person name="Raghavan V."/>
            <person name="Scher J.U."/>
            <person name="Tett A."/>
            <person name="Cox L.M."/>
            <person name="Gottsegen C."/>
            <person name="Watters A."/>
            <person name="Wiltshire- Gordon J.D."/>
            <person name="Segata N."/>
            <person name="Bonneau R."/>
            <person name="Littman D.R."/>
        </authorList>
    </citation>
    <scope>NUCLEOTIDE SEQUENCE [LARGE SCALE GENOMIC DNA]</scope>
    <source>
        <strain evidence="4">iA622</strain>
    </source>
</reference>
<organism evidence="3 4">
    <name type="scientific">Segatella copri</name>
    <dbReference type="NCBI Taxonomy" id="165179"/>
    <lineage>
        <taxon>Bacteria</taxon>
        <taxon>Pseudomonadati</taxon>
        <taxon>Bacteroidota</taxon>
        <taxon>Bacteroidia</taxon>
        <taxon>Bacteroidales</taxon>
        <taxon>Prevotellaceae</taxon>
        <taxon>Segatella</taxon>
    </lineage>
</organism>
<evidence type="ECO:0000256" key="1">
    <source>
        <dbReference type="SAM" id="SignalP"/>
    </source>
</evidence>
<proteinExistence type="predicted"/>
<dbReference type="Proteomes" id="UP000480425">
    <property type="component" value="Unassembled WGS sequence"/>
</dbReference>
<dbReference type="Gene3D" id="3.40.50.1980">
    <property type="entry name" value="Nitrogenase molybdenum iron protein domain"/>
    <property type="match status" value="2"/>
</dbReference>
<dbReference type="InterPro" id="IPR002491">
    <property type="entry name" value="ABC_transptr_periplasmic_BD"/>
</dbReference>
<dbReference type="PANTHER" id="PTHR30535">
    <property type="entry name" value="VITAMIN B12-BINDING PROTEIN"/>
    <property type="match status" value="1"/>
</dbReference>
<gene>
    <name evidence="3" type="ORF">F7D73_15725</name>
</gene>
<feature type="chain" id="PRO_5026108165" evidence="1">
    <location>
        <begin position="19"/>
        <end position="456"/>
    </location>
</feature>
<evidence type="ECO:0000259" key="2">
    <source>
        <dbReference type="Pfam" id="PF01497"/>
    </source>
</evidence>
<name>A0A6G1U4N2_9BACT</name>
<dbReference type="GO" id="GO:0071281">
    <property type="term" value="P:cellular response to iron ion"/>
    <property type="evidence" value="ECO:0007669"/>
    <property type="project" value="TreeGrafter"/>
</dbReference>
<feature type="signal peptide" evidence="1">
    <location>
        <begin position="1"/>
        <end position="18"/>
    </location>
</feature>
<dbReference type="PROSITE" id="PS51257">
    <property type="entry name" value="PROKAR_LIPOPROTEIN"/>
    <property type="match status" value="1"/>
</dbReference>
<dbReference type="SUPFAM" id="SSF53807">
    <property type="entry name" value="Helical backbone' metal receptor"/>
    <property type="match status" value="2"/>
</dbReference>